<dbReference type="RefSeq" id="WP_025205157.1">
    <property type="nucleotide sequence ID" value="NZ_CP046996.1"/>
</dbReference>
<sequence length="174" mass="19333">MKKLYKIIKDDRGSTLIELLIFLGIFLALIGWATDYYHAINIKRGITDSIKFAALAASQQTDQARLNQGILAIDSTQADVVFLEMLKKNLSLDNNLNPLPGSPVIYVNKATLYYQTYNSDVLPAVSPIDSHAITEPSYVVYIEVRVSRGLTQIVNSTPYWTIKVAKDAALKISP</sequence>
<protein>
    <submittedName>
        <fullName evidence="2">Uncharacterized protein</fullName>
    </submittedName>
</protein>
<keyword evidence="1" id="KW-1133">Transmembrane helix</keyword>
<evidence type="ECO:0000313" key="3">
    <source>
        <dbReference type="Proteomes" id="UP000430508"/>
    </source>
</evidence>
<dbReference type="Proteomes" id="UP000430508">
    <property type="component" value="Chromosome"/>
</dbReference>
<accession>A0A857DE92</accession>
<organism evidence="2 3">
    <name type="scientific">Dehalobacter restrictus</name>
    <dbReference type="NCBI Taxonomy" id="55583"/>
    <lineage>
        <taxon>Bacteria</taxon>
        <taxon>Bacillati</taxon>
        <taxon>Bacillota</taxon>
        <taxon>Clostridia</taxon>
        <taxon>Eubacteriales</taxon>
        <taxon>Desulfitobacteriaceae</taxon>
        <taxon>Dehalobacter</taxon>
    </lineage>
</organism>
<evidence type="ECO:0000256" key="1">
    <source>
        <dbReference type="SAM" id="Phobius"/>
    </source>
</evidence>
<name>A0A857DE92_9FIRM</name>
<dbReference type="EMBL" id="CP046996">
    <property type="protein sequence ID" value="QGZ99569.1"/>
    <property type="molecule type" value="Genomic_DNA"/>
</dbReference>
<keyword evidence="1" id="KW-0812">Transmembrane</keyword>
<proteinExistence type="predicted"/>
<keyword evidence="1" id="KW-0472">Membrane</keyword>
<evidence type="ECO:0000313" key="2">
    <source>
        <dbReference type="EMBL" id="QGZ99569.1"/>
    </source>
</evidence>
<dbReference type="AlphaFoldDB" id="A0A857DE92"/>
<gene>
    <name evidence="2" type="ORF">GQ588_02335</name>
</gene>
<reference evidence="2 3" key="1">
    <citation type="submission" date="2019-12" db="EMBL/GenBank/DDBJ databases">
        <title>Sequence classification of anaerobic respiratory reductive dehalogenases: First we see many, then we see few.</title>
        <authorList>
            <person name="Molenda O."/>
            <person name="Puentes Jacome L.A."/>
            <person name="Cao X."/>
            <person name="Nesbo C.L."/>
            <person name="Tang S."/>
            <person name="Morson N."/>
            <person name="Patron J."/>
            <person name="Lomheim L."/>
            <person name="Wishart D.S."/>
            <person name="Edwards E.A."/>
        </authorList>
    </citation>
    <scope>NUCLEOTIDE SEQUENCE [LARGE SCALE GENOMIC DNA]</scope>
    <source>
        <strain evidence="2 3">12DCA</strain>
    </source>
</reference>
<feature type="transmembrane region" description="Helical" evidence="1">
    <location>
        <begin position="16"/>
        <end position="34"/>
    </location>
</feature>